<dbReference type="AlphaFoldDB" id="A0A268EE03"/>
<evidence type="ECO:0000313" key="2">
    <source>
        <dbReference type="Proteomes" id="UP000215596"/>
    </source>
</evidence>
<sequence>MKLSPSAKKLFLNSKQVRGGQTRFLENAIEYFCSGPLMVEQKLERIEFLVLRLAREQGVELNVLPKEDEEALQHVRRKLFRGTYEKENQC</sequence>
<evidence type="ECO:0000313" key="1">
    <source>
        <dbReference type="EMBL" id="PAD71353.1"/>
    </source>
</evidence>
<organism evidence="1 2">
    <name type="scientific">Paenibacillus campinasensis</name>
    <dbReference type="NCBI Taxonomy" id="66347"/>
    <lineage>
        <taxon>Bacteria</taxon>
        <taxon>Bacillati</taxon>
        <taxon>Bacillota</taxon>
        <taxon>Bacilli</taxon>
        <taxon>Bacillales</taxon>
        <taxon>Paenibacillaceae</taxon>
        <taxon>Paenibacillus</taxon>
    </lineage>
</organism>
<accession>A0A268EE03</accession>
<protein>
    <submittedName>
        <fullName evidence="1">Uncharacterized protein</fullName>
    </submittedName>
</protein>
<reference evidence="1 2" key="1">
    <citation type="submission" date="2017-07" db="EMBL/GenBank/DDBJ databases">
        <title>Isolation and whole genome analysis of endospore-forming bacteria from heroin.</title>
        <authorList>
            <person name="Kalinowski J."/>
            <person name="Ahrens B."/>
            <person name="Al-Dilaimi A."/>
            <person name="Winkler A."/>
            <person name="Wibberg D."/>
            <person name="Schleenbecker U."/>
            <person name="Ruckert C."/>
            <person name="Wolfel R."/>
            <person name="Grass G."/>
        </authorList>
    </citation>
    <scope>NUCLEOTIDE SEQUENCE [LARGE SCALE GENOMIC DNA]</scope>
    <source>
        <strain evidence="1 2">7537-G1</strain>
    </source>
</reference>
<dbReference type="EMBL" id="NPBY01000108">
    <property type="protein sequence ID" value="PAD71353.1"/>
    <property type="molecule type" value="Genomic_DNA"/>
</dbReference>
<dbReference type="Proteomes" id="UP000215596">
    <property type="component" value="Unassembled WGS sequence"/>
</dbReference>
<comment type="caution">
    <text evidence="1">The sequence shown here is derived from an EMBL/GenBank/DDBJ whole genome shotgun (WGS) entry which is preliminary data.</text>
</comment>
<name>A0A268EE03_9BACL</name>
<gene>
    <name evidence="1" type="ORF">CHH67_24725</name>
</gene>
<proteinExistence type="predicted"/>